<accession>A0A3D8WT95</accession>
<protein>
    <submittedName>
        <fullName evidence="2">Uncharacterized protein</fullName>
    </submittedName>
</protein>
<proteinExistence type="predicted"/>
<organism evidence="2 3">
    <name type="scientific">Priestia megaterium</name>
    <name type="common">Bacillus megaterium</name>
    <dbReference type="NCBI Taxonomy" id="1404"/>
    <lineage>
        <taxon>Bacteria</taxon>
        <taxon>Bacillati</taxon>
        <taxon>Bacillota</taxon>
        <taxon>Bacilli</taxon>
        <taxon>Bacillales</taxon>
        <taxon>Bacillaceae</taxon>
        <taxon>Priestia</taxon>
    </lineage>
</organism>
<dbReference type="AlphaFoldDB" id="A0A3D8WT95"/>
<feature type="transmembrane region" description="Helical" evidence="1">
    <location>
        <begin position="63"/>
        <end position="84"/>
    </location>
</feature>
<comment type="caution">
    <text evidence="2">The sequence shown here is derived from an EMBL/GenBank/DDBJ whole genome shotgun (WGS) entry which is preliminary data.</text>
</comment>
<sequence length="85" mass="9456">MTKVINLWSFVFSLLCVCLTFITFAHPSLLSLNFYVAIVIFLVGIIGFFGIHNWKSAVRSVLTIILSAILIIVTGFIIFVGNIFS</sequence>
<dbReference type="EMBL" id="PQWM01000078">
    <property type="protein sequence ID" value="RDZ05522.1"/>
    <property type="molecule type" value="Genomic_DNA"/>
</dbReference>
<keyword evidence="1" id="KW-0472">Membrane</keyword>
<keyword evidence="1" id="KW-0812">Transmembrane</keyword>
<feature type="transmembrane region" description="Helical" evidence="1">
    <location>
        <begin position="7"/>
        <end position="26"/>
    </location>
</feature>
<dbReference type="Proteomes" id="UP000256519">
    <property type="component" value="Unassembled WGS sequence"/>
</dbReference>
<evidence type="ECO:0000313" key="2">
    <source>
        <dbReference type="EMBL" id="RDZ05522.1"/>
    </source>
</evidence>
<evidence type="ECO:0000313" key="3">
    <source>
        <dbReference type="Proteomes" id="UP000256519"/>
    </source>
</evidence>
<keyword evidence="1" id="KW-1133">Transmembrane helix</keyword>
<feature type="transmembrane region" description="Helical" evidence="1">
    <location>
        <begin position="32"/>
        <end position="51"/>
    </location>
</feature>
<evidence type="ECO:0000256" key="1">
    <source>
        <dbReference type="SAM" id="Phobius"/>
    </source>
</evidence>
<reference evidence="2" key="1">
    <citation type="journal article" date="2018" name="Appl. Environ. Microbiol.">
        <title>Antimicrobial susceptibility testing and tentative epidemiological cut-off values of five Bacillus species relevant for use as animal feed additives or for plant protection.</title>
        <authorList>
            <person name="Agerso Y."/>
            <person name="Stuer-Lauridsen B."/>
            <person name="Bjerre K."/>
            <person name="Jensen M.G."/>
            <person name="Johansen E."/>
            <person name="Bennedsen M."/>
            <person name="Brockmann E."/>
            <person name="Nielsen B."/>
        </authorList>
    </citation>
    <scope>NUCLEOTIDE SEQUENCE [LARGE SCALE GENOMIC DNA]</scope>
    <source>
        <strain evidence="2">CHCC20162</strain>
    </source>
</reference>
<gene>
    <name evidence="2" type="ORF">C3744_29520</name>
</gene>
<name>A0A3D8WT95_PRIMG</name>